<evidence type="ECO:0000313" key="1">
    <source>
        <dbReference type="EMBL" id="KAK9160783.1"/>
    </source>
</evidence>
<name>A0AAP0KXY9_9MAGN</name>
<dbReference type="Proteomes" id="UP001420932">
    <property type="component" value="Unassembled WGS sequence"/>
</dbReference>
<sequence length="274" mass="31009">MAECLTNLGGGSAFEEKLRHTHVILEAFGNVKASKEANSSQFWPSMTNLFFHSHLISITFENIDKLKRHAISLTSTHNNQHDIRSHSASVRHLFLRDTNYLDLCSKRTQLFFGRSLARVPEKDKSLEKGKTNIPSWLSPGAQNLIMRILDPNPITRITNSKIKEDGSFNQGYIPSTNHDNEELEDDFRIKDTMITLVHTSHYLIELNKSHGDSSLYRQLLESRENHRNLGVCVGTHPEADRWKLKHEEMSCGLHGHSGDVATHGMSSLVAECAE</sequence>
<keyword evidence="2" id="KW-1185">Reference proteome</keyword>
<evidence type="ECO:0000313" key="2">
    <source>
        <dbReference type="Proteomes" id="UP001420932"/>
    </source>
</evidence>
<organism evidence="1 2">
    <name type="scientific">Stephania yunnanensis</name>
    <dbReference type="NCBI Taxonomy" id="152371"/>
    <lineage>
        <taxon>Eukaryota</taxon>
        <taxon>Viridiplantae</taxon>
        <taxon>Streptophyta</taxon>
        <taxon>Embryophyta</taxon>
        <taxon>Tracheophyta</taxon>
        <taxon>Spermatophyta</taxon>
        <taxon>Magnoliopsida</taxon>
        <taxon>Ranunculales</taxon>
        <taxon>Menispermaceae</taxon>
        <taxon>Menispermoideae</taxon>
        <taxon>Cissampelideae</taxon>
        <taxon>Stephania</taxon>
    </lineage>
</organism>
<proteinExistence type="predicted"/>
<protein>
    <submittedName>
        <fullName evidence="1">Uncharacterized protein</fullName>
    </submittedName>
</protein>
<accession>A0AAP0KXY9</accession>
<dbReference type="AlphaFoldDB" id="A0AAP0KXY9"/>
<dbReference type="EMBL" id="JBBNAF010000003">
    <property type="protein sequence ID" value="KAK9160783.1"/>
    <property type="molecule type" value="Genomic_DNA"/>
</dbReference>
<gene>
    <name evidence="1" type="ORF">Syun_007124</name>
</gene>
<comment type="caution">
    <text evidence="1">The sequence shown here is derived from an EMBL/GenBank/DDBJ whole genome shotgun (WGS) entry which is preliminary data.</text>
</comment>
<dbReference type="Gene3D" id="1.10.510.10">
    <property type="entry name" value="Transferase(Phosphotransferase) domain 1"/>
    <property type="match status" value="1"/>
</dbReference>
<reference evidence="1 2" key="1">
    <citation type="submission" date="2024-01" db="EMBL/GenBank/DDBJ databases">
        <title>Genome assemblies of Stephania.</title>
        <authorList>
            <person name="Yang L."/>
        </authorList>
    </citation>
    <scope>NUCLEOTIDE SEQUENCE [LARGE SCALE GENOMIC DNA]</scope>
    <source>
        <strain evidence="1">YNDBR</strain>
        <tissue evidence="1">Leaf</tissue>
    </source>
</reference>